<keyword evidence="3" id="KW-1185">Reference proteome</keyword>
<dbReference type="SUPFAM" id="SSF160631">
    <property type="entry name" value="SMI1/KNR4-like"/>
    <property type="match status" value="1"/>
</dbReference>
<dbReference type="InterPro" id="IPR018958">
    <property type="entry name" value="Knr4/Smi1-like_dom"/>
</dbReference>
<dbReference type="Pfam" id="PF14567">
    <property type="entry name" value="SUKH_5"/>
    <property type="match status" value="1"/>
</dbReference>
<dbReference type="InterPro" id="IPR037883">
    <property type="entry name" value="Knr4/Smi1-like_sf"/>
</dbReference>
<dbReference type="AlphaFoldDB" id="A0A553JES2"/>
<dbReference type="Gene3D" id="3.40.1580.10">
    <property type="entry name" value="SMI1/KNR4-like"/>
    <property type="match status" value="1"/>
</dbReference>
<dbReference type="Proteomes" id="UP000318126">
    <property type="component" value="Unassembled WGS sequence"/>
</dbReference>
<dbReference type="OrthoDB" id="8456590at2"/>
<evidence type="ECO:0000259" key="1">
    <source>
        <dbReference type="SMART" id="SM00860"/>
    </source>
</evidence>
<reference evidence="3" key="1">
    <citation type="submission" date="2019-07" db="EMBL/GenBank/DDBJ databases">
        <title>Shewanella sp. YLB-08 draft genomic sequence.</title>
        <authorList>
            <person name="Yu L."/>
        </authorList>
    </citation>
    <scope>NUCLEOTIDE SEQUENCE [LARGE SCALE GENOMIC DNA]</scope>
    <source>
        <strain evidence="3">JCM 20706</strain>
    </source>
</reference>
<evidence type="ECO:0000313" key="2">
    <source>
        <dbReference type="EMBL" id="TRY10903.1"/>
    </source>
</evidence>
<sequence>MHDIIEQLQEMSETVPIPLELPTFDQLVMAEEEILMPFPGELKQYLLYASDVIYGSLEPVTVSDPNSHTFLPEVTAYAWSIGLSREYVPICQQGNNFYCIDQEGQVLLWNENGTESEYWESLWDWVEQVWMKS</sequence>
<comment type="caution">
    <text evidence="2">The sequence shown here is derived from an EMBL/GenBank/DDBJ whole genome shotgun (WGS) entry which is preliminary data.</text>
</comment>
<dbReference type="SMART" id="SM00860">
    <property type="entry name" value="SMI1_KNR4"/>
    <property type="match status" value="1"/>
</dbReference>
<proteinExistence type="predicted"/>
<dbReference type="RefSeq" id="WP_144042806.1">
    <property type="nucleotide sequence ID" value="NZ_BMPL01000058.1"/>
</dbReference>
<feature type="domain" description="Knr4/Smi1-like" evidence="1">
    <location>
        <begin position="21"/>
        <end position="128"/>
    </location>
</feature>
<accession>A0A553JES2</accession>
<evidence type="ECO:0000313" key="3">
    <source>
        <dbReference type="Proteomes" id="UP000318126"/>
    </source>
</evidence>
<dbReference type="EMBL" id="VKGK01000053">
    <property type="protein sequence ID" value="TRY10903.1"/>
    <property type="molecule type" value="Genomic_DNA"/>
</dbReference>
<protein>
    <submittedName>
        <fullName evidence="2">SMI1/KNR4 family protein</fullName>
    </submittedName>
</protein>
<organism evidence="2 3">
    <name type="scientific">Shewanella hanedai</name>
    <name type="common">Alteromonas hanedai</name>
    <dbReference type="NCBI Taxonomy" id="25"/>
    <lineage>
        <taxon>Bacteria</taxon>
        <taxon>Pseudomonadati</taxon>
        <taxon>Pseudomonadota</taxon>
        <taxon>Gammaproteobacteria</taxon>
        <taxon>Alteromonadales</taxon>
        <taxon>Shewanellaceae</taxon>
        <taxon>Shewanella</taxon>
    </lineage>
</organism>
<gene>
    <name evidence="2" type="ORF">FN961_24695</name>
</gene>
<name>A0A553JES2_SHEHA</name>